<dbReference type="InterPro" id="IPR038122">
    <property type="entry name" value="PFU_sf"/>
</dbReference>
<evidence type="ECO:0000256" key="3">
    <source>
        <dbReference type="ARBA" id="ARBA00022737"/>
    </source>
</evidence>
<dbReference type="Gene3D" id="3.10.20.870">
    <property type="entry name" value="PFU (PLAA family ubiquitin binding), C-terminal domain"/>
    <property type="match status" value="1"/>
</dbReference>
<sequence length="424" mass="46592">MYDPSHLDCKKDGHVSVIREDSKLVCYQWSATEDRWLKVGDVVGSAADSATGSNRTLFEGREYDFVFTVDFEEGQPPVKLPYNKTDDPWFVAQDFLYRHNLPQDYLDTVAKYIIKNAGLAEIPNQKQQQSTVSDPLTGGGRYLPGDTMAGGSTRERTQLPGHGDLFPATDYITLESTNVSLLLRKLTSFSETAANPLSTRALELVSALTPQMSNSDAMELTKALLDVLPGWKAGVISVSDLQNLLDSSDLQVQPLTTEASNCILFVLRLLANCIAIDSAIISSDAYSSIPNSIVTIVRLASRLANLLEFKKIDFSGKKHHQVAMATLLHNLSVFAHFQCKSGHLLSVLPALRGLPGLLEDSEKILMATKSQRIRLIGSAVSLGPQDDELAGWDHFRQVLLFWAQATAAPIKNRECASSLLQLLE</sequence>
<dbReference type="Proteomes" id="UP000281553">
    <property type="component" value="Unassembled WGS sequence"/>
</dbReference>
<dbReference type="GO" id="GO:0005737">
    <property type="term" value="C:cytoplasm"/>
    <property type="evidence" value="ECO:0007669"/>
    <property type="project" value="TreeGrafter"/>
</dbReference>
<dbReference type="InterPro" id="IPR015155">
    <property type="entry name" value="PFU"/>
</dbReference>
<proteinExistence type="predicted"/>
<dbReference type="GO" id="GO:0043161">
    <property type="term" value="P:proteasome-mediated ubiquitin-dependent protein catabolic process"/>
    <property type="evidence" value="ECO:0007669"/>
    <property type="project" value="TreeGrafter"/>
</dbReference>
<accession>A0A3P7NQH9</accession>
<feature type="compositionally biased region" description="Polar residues" evidence="4">
    <location>
        <begin position="125"/>
        <end position="134"/>
    </location>
</feature>
<dbReference type="GO" id="GO:0010992">
    <property type="term" value="P:ubiquitin recycling"/>
    <property type="evidence" value="ECO:0007669"/>
    <property type="project" value="TreeGrafter"/>
</dbReference>
<feature type="region of interest" description="Disordered" evidence="4">
    <location>
        <begin position="125"/>
        <end position="160"/>
    </location>
</feature>
<feature type="domain" description="PFU" evidence="5">
    <location>
        <begin position="28"/>
        <end position="127"/>
    </location>
</feature>
<dbReference type="PANTHER" id="PTHR19849">
    <property type="entry name" value="PHOSPHOLIPASE A-2-ACTIVATING PROTEIN"/>
    <property type="match status" value="1"/>
</dbReference>
<gene>
    <name evidence="6" type="ORF">DILT_LOCUS7290</name>
</gene>
<evidence type="ECO:0000313" key="7">
    <source>
        <dbReference type="Proteomes" id="UP000281553"/>
    </source>
</evidence>
<dbReference type="Gene3D" id="1.25.10.10">
    <property type="entry name" value="Leucine-rich Repeat Variant"/>
    <property type="match status" value="1"/>
</dbReference>
<evidence type="ECO:0000259" key="5">
    <source>
        <dbReference type="PROSITE" id="PS51394"/>
    </source>
</evidence>
<dbReference type="GO" id="GO:0043130">
    <property type="term" value="F:ubiquitin binding"/>
    <property type="evidence" value="ECO:0007669"/>
    <property type="project" value="TreeGrafter"/>
</dbReference>
<dbReference type="PANTHER" id="PTHR19849:SF0">
    <property type="entry name" value="PHOSPHOLIPASE A-2-ACTIVATING PROTEIN"/>
    <property type="match status" value="1"/>
</dbReference>
<keyword evidence="3" id="KW-0677">Repeat</keyword>
<dbReference type="Pfam" id="PF09070">
    <property type="entry name" value="PFU"/>
    <property type="match status" value="1"/>
</dbReference>
<dbReference type="OrthoDB" id="10265988at2759"/>
<name>A0A3P7NQH9_DIBLA</name>
<dbReference type="InterPro" id="IPR011989">
    <property type="entry name" value="ARM-like"/>
</dbReference>
<evidence type="ECO:0000256" key="2">
    <source>
        <dbReference type="ARBA" id="ARBA00022574"/>
    </source>
</evidence>
<reference evidence="6 7" key="1">
    <citation type="submission" date="2018-11" db="EMBL/GenBank/DDBJ databases">
        <authorList>
            <consortium name="Pathogen Informatics"/>
        </authorList>
    </citation>
    <scope>NUCLEOTIDE SEQUENCE [LARGE SCALE GENOMIC DNA]</scope>
</reference>
<organism evidence="6 7">
    <name type="scientific">Dibothriocephalus latus</name>
    <name type="common">Fish tapeworm</name>
    <name type="synonym">Diphyllobothrium latum</name>
    <dbReference type="NCBI Taxonomy" id="60516"/>
    <lineage>
        <taxon>Eukaryota</taxon>
        <taxon>Metazoa</taxon>
        <taxon>Spiralia</taxon>
        <taxon>Lophotrochozoa</taxon>
        <taxon>Platyhelminthes</taxon>
        <taxon>Cestoda</taxon>
        <taxon>Eucestoda</taxon>
        <taxon>Diphyllobothriidea</taxon>
        <taxon>Diphyllobothriidae</taxon>
        <taxon>Dibothriocephalus</taxon>
    </lineage>
</organism>
<dbReference type="EMBL" id="UYRU01051491">
    <property type="protein sequence ID" value="VDN11459.1"/>
    <property type="molecule type" value="Genomic_DNA"/>
</dbReference>
<keyword evidence="1" id="KW-0963">Cytoplasm</keyword>
<keyword evidence="2" id="KW-0853">WD repeat</keyword>
<protein>
    <recommendedName>
        <fullName evidence="5">PFU domain-containing protein</fullName>
    </recommendedName>
</protein>
<dbReference type="GO" id="GO:0005634">
    <property type="term" value="C:nucleus"/>
    <property type="evidence" value="ECO:0007669"/>
    <property type="project" value="TreeGrafter"/>
</dbReference>
<dbReference type="AlphaFoldDB" id="A0A3P7NQH9"/>
<keyword evidence="7" id="KW-1185">Reference proteome</keyword>
<evidence type="ECO:0000313" key="6">
    <source>
        <dbReference type="EMBL" id="VDN11459.1"/>
    </source>
</evidence>
<evidence type="ECO:0000256" key="1">
    <source>
        <dbReference type="ARBA" id="ARBA00022490"/>
    </source>
</evidence>
<dbReference type="PROSITE" id="PS51394">
    <property type="entry name" value="PFU"/>
    <property type="match status" value="1"/>
</dbReference>
<evidence type="ECO:0000256" key="4">
    <source>
        <dbReference type="SAM" id="MobiDB-lite"/>
    </source>
</evidence>